<evidence type="ECO:0000313" key="3">
    <source>
        <dbReference type="EMBL" id="MDV6280570.1"/>
    </source>
</evidence>
<organism evidence="3 4">
    <name type="scientific">Rhodococcus jostii</name>
    <dbReference type="NCBI Taxonomy" id="132919"/>
    <lineage>
        <taxon>Bacteria</taxon>
        <taxon>Bacillati</taxon>
        <taxon>Actinomycetota</taxon>
        <taxon>Actinomycetes</taxon>
        <taxon>Mycobacteriales</taxon>
        <taxon>Nocardiaceae</taxon>
        <taxon>Rhodococcus</taxon>
    </lineage>
</organism>
<evidence type="ECO:0000256" key="1">
    <source>
        <dbReference type="SAM" id="MobiDB-lite"/>
    </source>
</evidence>
<dbReference type="EMBL" id="JAWLKA010000004">
    <property type="protein sequence ID" value="MDV6280570.1"/>
    <property type="molecule type" value="Genomic_DNA"/>
</dbReference>
<keyword evidence="4" id="KW-1185">Reference proteome</keyword>
<evidence type="ECO:0000313" key="4">
    <source>
        <dbReference type="Proteomes" id="UP001185737"/>
    </source>
</evidence>
<reference evidence="3 4" key="1">
    <citation type="submission" date="2023-10" db="EMBL/GenBank/DDBJ databases">
        <title>Development of a sustainable strategy for remediation of hydrocarbon-contaminated territories based on the waste exchange concept.</title>
        <authorList>
            <person name="Krivoruchko A."/>
        </authorList>
    </citation>
    <scope>NUCLEOTIDE SEQUENCE [LARGE SCALE GENOMIC DNA]</scope>
    <source>
        <strain evidence="3 4">IEGM 60</strain>
    </source>
</reference>
<gene>
    <name evidence="3" type="ORF">R3Q59_08650</name>
</gene>
<accession>A0ABU4CBA4</accession>
<comment type="caution">
    <text evidence="3">The sequence shown here is derived from an EMBL/GenBank/DDBJ whole genome shotgun (WGS) entry which is preliminary data.</text>
</comment>
<feature type="domain" description="SHOCT" evidence="2">
    <location>
        <begin position="67"/>
        <end position="94"/>
    </location>
</feature>
<dbReference type="RefSeq" id="WP_283332861.1">
    <property type="nucleotide sequence ID" value="NZ_JAWLKA010000004.1"/>
</dbReference>
<dbReference type="InterPro" id="IPR018649">
    <property type="entry name" value="SHOCT"/>
</dbReference>
<dbReference type="Proteomes" id="UP001185737">
    <property type="component" value="Unassembled WGS sequence"/>
</dbReference>
<sequence>MPGLLRGIARTAVIEGTATTVSNRVSRRQGQRWAAQQPPPTQQAAPPPPPPAPPASPPPSGDADRLTALKQLGELRTQGVLTDDEFNAEKARILAS</sequence>
<evidence type="ECO:0000259" key="2">
    <source>
        <dbReference type="Pfam" id="PF09851"/>
    </source>
</evidence>
<dbReference type="Pfam" id="PF09851">
    <property type="entry name" value="SHOCT"/>
    <property type="match status" value="1"/>
</dbReference>
<feature type="region of interest" description="Disordered" evidence="1">
    <location>
        <begin position="20"/>
        <end position="65"/>
    </location>
</feature>
<feature type="compositionally biased region" description="Pro residues" evidence="1">
    <location>
        <begin position="37"/>
        <end position="60"/>
    </location>
</feature>
<name>A0ABU4CBA4_RHOJO</name>
<proteinExistence type="predicted"/>
<protein>
    <submittedName>
        <fullName evidence="3">SHOCT domain-containing protein</fullName>
    </submittedName>
</protein>